<evidence type="ECO:0000256" key="12">
    <source>
        <dbReference type="ARBA" id="ARBA00024680"/>
    </source>
</evidence>
<evidence type="ECO:0000256" key="8">
    <source>
        <dbReference type="ARBA" id="ARBA00023010"/>
    </source>
</evidence>
<dbReference type="InterPro" id="IPR012476">
    <property type="entry name" value="GLE1"/>
</dbReference>
<dbReference type="STRING" id="105785.A0A2J7QP69"/>
<dbReference type="GO" id="GO:0005737">
    <property type="term" value="C:cytoplasm"/>
    <property type="evidence" value="ECO:0007669"/>
    <property type="project" value="UniProtKB-SubCell"/>
</dbReference>
<keyword evidence="8" id="KW-0811">Translocation</keyword>
<feature type="region of interest" description="Disordered" evidence="17">
    <location>
        <begin position="159"/>
        <end position="196"/>
    </location>
</feature>
<dbReference type="GO" id="GO:0000822">
    <property type="term" value="F:inositol hexakisphosphate binding"/>
    <property type="evidence" value="ECO:0007669"/>
    <property type="project" value="TreeGrafter"/>
</dbReference>
<evidence type="ECO:0000256" key="17">
    <source>
        <dbReference type="SAM" id="MobiDB-lite"/>
    </source>
</evidence>
<dbReference type="FunFam" id="1.25.40.510:FF:000001">
    <property type="entry name" value="Nucleoporin GLE1 isoform 1"/>
    <property type="match status" value="1"/>
</dbReference>
<evidence type="ECO:0000256" key="10">
    <source>
        <dbReference type="ARBA" id="ARBA00023132"/>
    </source>
</evidence>
<dbReference type="EMBL" id="NEVH01012097">
    <property type="protein sequence ID" value="PNF30385.1"/>
    <property type="molecule type" value="Genomic_DNA"/>
</dbReference>
<feature type="compositionally biased region" description="Basic and acidic residues" evidence="17">
    <location>
        <begin position="297"/>
        <end position="313"/>
    </location>
</feature>
<gene>
    <name evidence="18" type="ORF">B7P43_G13401</name>
</gene>
<feature type="coiled-coil region" evidence="16">
    <location>
        <begin position="238"/>
        <end position="296"/>
    </location>
</feature>
<comment type="function">
    <text evidence="12">Required for the export of mRNAs containing poly(A) tails from the nucleus into the cytoplasm. May be involved in the terminal step of the mRNA transport through the nuclear pore complex (NPC).</text>
</comment>
<feature type="compositionally biased region" description="Polar residues" evidence="17">
    <location>
        <begin position="316"/>
        <end position="326"/>
    </location>
</feature>
<evidence type="ECO:0000256" key="1">
    <source>
        <dbReference type="ARBA" id="ARBA00004496"/>
    </source>
</evidence>
<feature type="region of interest" description="Disordered" evidence="17">
    <location>
        <begin position="297"/>
        <end position="326"/>
    </location>
</feature>
<evidence type="ECO:0000256" key="9">
    <source>
        <dbReference type="ARBA" id="ARBA00023054"/>
    </source>
</evidence>
<dbReference type="EMBL" id="NEVH01012097">
    <property type="protein sequence ID" value="PNF30384.1"/>
    <property type="molecule type" value="Genomic_DNA"/>
</dbReference>
<comment type="caution">
    <text evidence="18">The sequence shown here is derived from an EMBL/GenBank/DDBJ whole genome shotgun (WGS) entry which is preliminary data.</text>
</comment>
<dbReference type="OrthoDB" id="420884at2759"/>
<dbReference type="InParanoid" id="A0A2J7QP69"/>
<evidence type="ECO:0000256" key="16">
    <source>
        <dbReference type="SAM" id="Coils"/>
    </source>
</evidence>
<dbReference type="Gene3D" id="1.25.40.510">
    <property type="entry name" value="GLE1-like"/>
    <property type="match status" value="1"/>
</dbReference>
<accession>A0A2J7QP69</accession>
<sequence length="651" mass="75211">MQGSALGLDGLQLSALAKASVISKDVTEVTIGPDCKRASCSDVDNRSEKIYELDERNYVPVEDESSIKSHARNIEREDKSSRCLMKLMYELNRQRQMGVKDLMNRRFLEMEKDSQIRQLEVQRKYQYLTYEIKAKVDHEEQLVLRQLHEDEILASQRQQQLAQEHRQHAQRMNEWNEKLKEEEKRQKEAEEDERKRMKEKKIQLDKLYQYQVAYRTKYEEIVETAKQCKDKQAFVAKVSCHNAKLKSLKEAMDQLITQCKIGEVNDLDLETASTIVQQLEEILGVIREECQKINEQPDKEAVEASAAKEEQKEQATGSSQSTQALTSNRMIEELNDFVDRESFNVYISLQQHLQNFENSYKNLQKDDRLKEFRFECQKAVNIPVNAISPTSADHLQDKLFKLSRLISGQPVEVGHGQVTASSHPEGIAFCKNLLAKKFVCQGELTVSSKPEAAFAIAAVIEALWADFPDFGQLILGHFHRECPYLVPIFMPQVEGQSTEDYYKTLGYHYNESGEVEKQDRFLRRMSGIMRLYAAILISRPCRYQQNKSHPHGLSQAWRWISCMLNRDPKSDICATLLYDFLEVTGSAMYSHYGQQFQKLLHLICKEYFPKIEKIAPSVSSGPIIRLEAFLQKILKQGHIPPPAGILPPNFW</sequence>
<dbReference type="InterPro" id="IPR038506">
    <property type="entry name" value="GLE1-like_sf"/>
</dbReference>
<name>A0A2J7QP69_9NEOP</name>
<dbReference type="GO" id="GO:0016973">
    <property type="term" value="P:poly(A)+ mRNA export from nucleus"/>
    <property type="evidence" value="ECO:0007669"/>
    <property type="project" value="InterPro"/>
</dbReference>
<evidence type="ECO:0000256" key="15">
    <source>
        <dbReference type="ARBA" id="ARBA00030897"/>
    </source>
</evidence>
<evidence type="ECO:0000256" key="7">
    <source>
        <dbReference type="ARBA" id="ARBA00022927"/>
    </source>
</evidence>
<keyword evidence="7" id="KW-0653">Protein transport</keyword>
<evidence type="ECO:0000313" key="18">
    <source>
        <dbReference type="EMBL" id="PNF30384.1"/>
    </source>
</evidence>
<reference evidence="18 19" key="1">
    <citation type="submission" date="2017-12" db="EMBL/GenBank/DDBJ databases">
        <title>Hemimetabolous genomes reveal molecular basis of termite eusociality.</title>
        <authorList>
            <person name="Harrison M.C."/>
            <person name="Jongepier E."/>
            <person name="Robertson H.M."/>
            <person name="Arning N."/>
            <person name="Bitard-Feildel T."/>
            <person name="Chao H."/>
            <person name="Childers C.P."/>
            <person name="Dinh H."/>
            <person name="Doddapaneni H."/>
            <person name="Dugan S."/>
            <person name="Gowin J."/>
            <person name="Greiner C."/>
            <person name="Han Y."/>
            <person name="Hu H."/>
            <person name="Hughes D.S.T."/>
            <person name="Huylmans A.-K."/>
            <person name="Kemena C."/>
            <person name="Kremer L.P.M."/>
            <person name="Lee S.L."/>
            <person name="Lopez-Ezquerra A."/>
            <person name="Mallet L."/>
            <person name="Monroy-Kuhn J.M."/>
            <person name="Moser A."/>
            <person name="Murali S.C."/>
            <person name="Muzny D.M."/>
            <person name="Otani S."/>
            <person name="Piulachs M.-D."/>
            <person name="Poelchau M."/>
            <person name="Qu J."/>
            <person name="Schaub F."/>
            <person name="Wada-Katsumata A."/>
            <person name="Worley K.C."/>
            <person name="Xie Q."/>
            <person name="Ylla G."/>
            <person name="Poulsen M."/>
            <person name="Gibbs R.A."/>
            <person name="Schal C."/>
            <person name="Richards S."/>
            <person name="Belles X."/>
            <person name="Korb J."/>
            <person name="Bornberg-Bauer E."/>
        </authorList>
    </citation>
    <scope>NUCLEOTIDE SEQUENCE [LARGE SCALE GENOMIC DNA]</scope>
    <source>
        <tissue evidence="18">Whole body</tissue>
    </source>
</reference>
<proteinExistence type="inferred from homology"/>
<dbReference type="AlphaFoldDB" id="A0A2J7QP69"/>
<keyword evidence="4" id="KW-0813">Transport</keyword>
<keyword evidence="11" id="KW-0539">Nucleus</keyword>
<dbReference type="GO" id="GO:0044614">
    <property type="term" value="C:nuclear pore cytoplasmic filaments"/>
    <property type="evidence" value="ECO:0007669"/>
    <property type="project" value="TreeGrafter"/>
</dbReference>
<evidence type="ECO:0000256" key="4">
    <source>
        <dbReference type="ARBA" id="ARBA00022448"/>
    </source>
</evidence>
<protein>
    <recommendedName>
        <fullName evidence="13">mRNA export factor GLE1</fullName>
    </recommendedName>
    <alternativeName>
        <fullName evidence="15">GLE1 RNA export mediator</fullName>
    </alternativeName>
    <alternativeName>
        <fullName evidence="14">Nucleoporin GLE1</fullName>
    </alternativeName>
</protein>
<comment type="subcellular location">
    <subcellularLocation>
        <location evidence="1">Cytoplasm</location>
    </subcellularLocation>
    <subcellularLocation>
        <location evidence="2">Nucleus</location>
        <location evidence="2">Nuclear pore complex</location>
    </subcellularLocation>
</comment>
<evidence type="ECO:0000256" key="5">
    <source>
        <dbReference type="ARBA" id="ARBA00022490"/>
    </source>
</evidence>
<evidence type="ECO:0000256" key="14">
    <source>
        <dbReference type="ARBA" id="ARBA00029983"/>
    </source>
</evidence>
<evidence type="ECO:0000256" key="13">
    <source>
        <dbReference type="ARBA" id="ARBA00026227"/>
    </source>
</evidence>
<evidence type="ECO:0000256" key="2">
    <source>
        <dbReference type="ARBA" id="ARBA00004567"/>
    </source>
</evidence>
<keyword evidence="5" id="KW-0963">Cytoplasm</keyword>
<evidence type="ECO:0000256" key="3">
    <source>
        <dbReference type="ARBA" id="ARBA00011056"/>
    </source>
</evidence>
<keyword evidence="19" id="KW-1185">Reference proteome</keyword>
<keyword evidence="6" id="KW-0509">mRNA transport</keyword>
<dbReference type="GO" id="GO:0005543">
    <property type="term" value="F:phospholipid binding"/>
    <property type="evidence" value="ECO:0007669"/>
    <property type="project" value="TreeGrafter"/>
</dbReference>
<evidence type="ECO:0000256" key="6">
    <source>
        <dbReference type="ARBA" id="ARBA00022816"/>
    </source>
</evidence>
<evidence type="ECO:0000256" key="11">
    <source>
        <dbReference type="ARBA" id="ARBA00023242"/>
    </source>
</evidence>
<feature type="compositionally biased region" description="Basic and acidic residues" evidence="17">
    <location>
        <begin position="174"/>
        <end position="196"/>
    </location>
</feature>
<dbReference type="GO" id="GO:0031369">
    <property type="term" value="F:translation initiation factor binding"/>
    <property type="evidence" value="ECO:0007669"/>
    <property type="project" value="TreeGrafter"/>
</dbReference>
<dbReference type="Proteomes" id="UP000235965">
    <property type="component" value="Unassembled WGS sequence"/>
</dbReference>
<keyword evidence="9 16" id="KW-0175">Coiled coil</keyword>
<evidence type="ECO:0000313" key="19">
    <source>
        <dbReference type="Proteomes" id="UP000235965"/>
    </source>
</evidence>
<comment type="similarity">
    <text evidence="3">Belongs to the GLE1 family.</text>
</comment>
<organism evidence="18 19">
    <name type="scientific">Cryptotermes secundus</name>
    <dbReference type="NCBI Taxonomy" id="105785"/>
    <lineage>
        <taxon>Eukaryota</taxon>
        <taxon>Metazoa</taxon>
        <taxon>Ecdysozoa</taxon>
        <taxon>Arthropoda</taxon>
        <taxon>Hexapoda</taxon>
        <taxon>Insecta</taxon>
        <taxon>Pterygota</taxon>
        <taxon>Neoptera</taxon>
        <taxon>Polyneoptera</taxon>
        <taxon>Dictyoptera</taxon>
        <taxon>Blattodea</taxon>
        <taxon>Blattoidea</taxon>
        <taxon>Termitoidae</taxon>
        <taxon>Kalotermitidae</taxon>
        <taxon>Cryptotermitinae</taxon>
        <taxon>Cryptotermes</taxon>
    </lineage>
</organism>
<dbReference type="PANTHER" id="PTHR12960">
    <property type="entry name" value="GLE-1-RELATED"/>
    <property type="match status" value="1"/>
</dbReference>
<dbReference type="GO" id="GO:0015031">
    <property type="term" value="P:protein transport"/>
    <property type="evidence" value="ECO:0007669"/>
    <property type="project" value="UniProtKB-KW"/>
</dbReference>
<dbReference type="FunCoup" id="A0A2J7QP69">
    <property type="interactions" value="474"/>
</dbReference>
<keyword evidence="10" id="KW-0906">Nuclear pore complex</keyword>
<dbReference type="PANTHER" id="PTHR12960:SF0">
    <property type="entry name" value="MRNA EXPORT FACTOR GLE1"/>
    <property type="match status" value="1"/>
</dbReference>
<dbReference type="Pfam" id="PF07817">
    <property type="entry name" value="GLE1"/>
    <property type="match status" value="1"/>
</dbReference>